<gene>
    <name evidence="7" type="ORF">BOX15_Mlig013549g1</name>
    <name evidence="6" type="ORF">BOX15_Mlig016771g1</name>
</gene>
<evidence type="ECO:0000256" key="4">
    <source>
        <dbReference type="ARBA" id="ARBA00048707"/>
    </source>
</evidence>
<keyword evidence="2" id="KW-0378">Hydrolase</keyword>
<keyword evidence="5" id="KW-0472">Membrane</keyword>
<evidence type="ECO:0000313" key="8">
    <source>
        <dbReference type="Proteomes" id="UP000215902"/>
    </source>
</evidence>
<accession>A0A267GPS3</accession>
<dbReference type="NCBIfam" id="TIGR00283">
    <property type="entry name" value="arch_pth2"/>
    <property type="match status" value="1"/>
</dbReference>
<evidence type="ECO:0000256" key="3">
    <source>
        <dbReference type="ARBA" id="ARBA00038050"/>
    </source>
</evidence>
<evidence type="ECO:0000256" key="5">
    <source>
        <dbReference type="SAM" id="Phobius"/>
    </source>
</evidence>
<dbReference type="EC" id="3.1.1.29" evidence="1"/>
<keyword evidence="5" id="KW-0812">Transmembrane</keyword>
<dbReference type="OrthoDB" id="1733656at2759"/>
<dbReference type="STRING" id="282301.A0A267GPS3"/>
<dbReference type="AlphaFoldDB" id="A0A267GPS3"/>
<dbReference type="EMBL" id="NIVC01000239">
    <property type="protein sequence ID" value="PAA87282.1"/>
    <property type="molecule type" value="Genomic_DNA"/>
</dbReference>
<evidence type="ECO:0000313" key="7">
    <source>
        <dbReference type="EMBL" id="PAA87282.1"/>
    </source>
</evidence>
<evidence type="ECO:0000256" key="2">
    <source>
        <dbReference type="ARBA" id="ARBA00022801"/>
    </source>
</evidence>
<dbReference type="GO" id="GO:0005829">
    <property type="term" value="C:cytosol"/>
    <property type="evidence" value="ECO:0007669"/>
    <property type="project" value="TreeGrafter"/>
</dbReference>
<comment type="catalytic activity">
    <reaction evidence="4">
        <text>an N-acyl-L-alpha-aminoacyl-tRNA + H2O = an N-acyl-L-amino acid + a tRNA + H(+)</text>
        <dbReference type="Rhea" id="RHEA:54448"/>
        <dbReference type="Rhea" id="RHEA-COMP:10123"/>
        <dbReference type="Rhea" id="RHEA-COMP:13883"/>
        <dbReference type="ChEBI" id="CHEBI:15377"/>
        <dbReference type="ChEBI" id="CHEBI:15378"/>
        <dbReference type="ChEBI" id="CHEBI:59874"/>
        <dbReference type="ChEBI" id="CHEBI:78442"/>
        <dbReference type="ChEBI" id="CHEBI:138191"/>
        <dbReference type="EC" id="3.1.1.29"/>
    </reaction>
</comment>
<dbReference type="SUPFAM" id="SSF102462">
    <property type="entry name" value="Peptidyl-tRNA hydrolase II"/>
    <property type="match status" value="1"/>
</dbReference>
<keyword evidence="5" id="KW-1133">Transmembrane helix</keyword>
<sequence length="176" mass="18276">MPDLTSGSASNSQDSIVSFASSSCLGCLAVGIAVGWLLRSSSAGRGFGSLLTRLATGTRVKMVLVLRADVGMSRGKAASQAAHAAVSSYRAAGRYPELRSALRQWELLGQPKISLRVDSADELRQLEAEARRLGLPVAPVADAGHTEVAPGTATALGIGPAPEPDIDRVTGHLRLF</sequence>
<organism evidence="7 8">
    <name type="scientific">Macrostomum lignano</name>
    <dbReference type="NCBI Taxonomy" id="282301"/>
    <lineage>
        <taxon>Eukaryota</taxon>
        <taxon>Metazoa</taxon>
        <taxon>Spiralia</taxon>
        <taxon>Lophotrochozoa</taxon>
        <taxon>Platyhelminthes</taxon>
        <taxon>Rhabditophora</taxon>
        <taxon>Macrostomorpha</taxon>
        <taxon>Macrostomida</taxon>
        <taxon>Macrostomidae</taxon>
        <taxon>Macrostomum</taxon>
    </lineage>
</organism>
<dbReference type="Gene3D" id="3.40.1490.10">
    <property type="entry name" value="Bit1"/>
    <property type="match status" value="1"/>
</dbReference>
<comment type="similarity">
    <text evidence="3">Belongs to the PTH2 family.</text>
</comment>
<dbReference type="Pfam" id="PF01981">
    <property type="entry name" value="PTH2"/>
    <property type="match status" value="1"/>
</dbReference>
<dbReference type="PANTHER" id="PTHR12649:SF11">
    <property type="entry name" value="PEPTIDYL-TRNA HYDROLASE 2, MITOCHONDRIAL"/>
    <property type="match status" value="1"/>
</dbReference>
<evidence type="ECO:0000313" key="6">
    <source>
        <dbReference type="EMBL" id="PAA61861.1"/>
    </source>
</evidence>
<dbReference type="GO" id="GO:0004045">
    <property type="term" value="F:peptidyl-tRNA hydrolase activity"/>
    <property type="evidence" value="ECO:0007669"/>
    <property type="project" value="UniProtKB-EC"/>
</dbReference>
<comment type="caution">
    <text evidence="7">The sequence shown here is derived from an EMBL/GenBank/DDBJ whole genome shotgun (WGS) entry which is preliminary data.</text>
</comment>
<dbReference type="FunFam" id="3.40.1490.10:FF:000001">
    <property type="entry name" value="Peptidyl-tRNA hydrolase 2"/>
    <property type="match status" value="1"/>
</dbReference>
<protein>
    <recommendedName>
        <fullName evidence="1">peptidyl-tRNA hydrolase</fullName>
        <ecNumber evidence="1">3.1.1.29</ecNumber>
    </recommendedName>
</protein>
<reference evidence="7 8" key="1">
    <citation type="submission" date="2017-06" db="EMBL/GenBank/DDBJ databases">
        <title>A platform for efficient transgenesis in Macrostomum lignano, a flatworm model organism for stem cell research.</title>
        <authorList>
            <person name="Berezikov E."/>
        </authorList>
    </citation>
    <scope>NUCLEOTIDE SEQUENCE [LARGE SCALE GENOMIC DNA]</scope>
    <source>
        <strain evidence="7">DV1</strain>
        <tissue evidence="7">Whole organism</tissue>
    </source>
</reference>
<dbReference type="NCBIfam" id="NF003314">
    <property type="entry name" value="PRK04322.1"/>
    <property type="match status" value="1"/>
</dbReference>
<dbReference type="InterPro" id="IPR002833">
    <property type="entry name" value="PTH2"/>
</dbReference>
<feature type="transmembrane region" description="Helical" evidence="5">
    <location>
        <begin position="16"/>
        <end position="38"/>
    </location>
</feature>
<name>A0A267GPS3_9PLAT</name>
<dbReference type="PANTHER" id="PTHR12649">
    <property type="entry name" value="PEPTIDYL-TRNA HYDROLASE 2"/>
    <property type="match status" value="1"/>
</dbReference>
<dbReference type="Proteomes" id="UP000215902">
    <property type="component" value="Unassembled WGS sequence"/>
</dbReference>
<proteinExistence type="inferred from homology"/>
<dbReference type="EMBL" id="NIVC01001991">
    <property type="protein sequence ID" value="PAA61861.1"/>
    <property type="molecule type" value="Genomic_DNA"/>
</dbReference>
<evidence type="ECO:0000256" key="1">
    <source>
        <dbReference type="ARBA" id="ARBA00013260"/>
    </source>
</evidence>
<keyword evidence="8" id="KW-1185">Reference proteome</keyword>
<dbReference type="InterPro" id="IPR023476">
    <property type="entry name" value="Pep_tRNA_hydro_II_dom_sf"/>
</dbReference>